<dbReference type="InterPro" id="IPR036286">
    <property type="entry name" value="LexA/Signal_pep-like_sf"/>
</dbReference>
<gene>
    <name evidence="15" type="primary">lepB</name>
    <name evidence="15" type="ORF">COK38_19240</name>
</gene>
<dbReference type="InterPro" id="IPR019533">
    <property type="entry name" value="Peptidase_S26"/>
</dbReference>
<dbReference type="PROSITE" id="PS00760">
    <property type="entry name" value="SPASE_I_2"/>
    <property type="match status" value="1"/>
</dbReference>
<dbReference type="Gene3D" id="2.10.109.10">
    <property type="entry name" value="Umud Fragment, subunit A"/>
    <property type="match status" value="1"/>
</dbReference>
<evidence type="ECO:0000256" key="2">
    <source>
        <dbReference type="ARBA" id="ARBA00004401"/>
    </source>
</evidence>
<dbReference type="PRINTS" id="PR00727">
    <property type="entry name" value="LEADERPTASE"/>
</dbReference>
<evidence type="ECO:0000256" key="5">
    <source>
        <dbReference type="ARBA" id="ARBA00022475"/>
    </source>
</evidence>
<evidence type="ECO:0000313" key="15">
    <source>
        <dbReference type="EMBL" id="PFR98140.1"/>
    </source>
</evidence>
<evidence type="ECO:0000259" key="14">
    <source>
        <dbReference type="Pfam" id="PF10502"/>
    </source>
</evidence>
<name>A0AA44TDE7_BACCE</name>
<keyword evidence="8 12" id="KW-0378">Hydrolase</keyword>
<evidence type="ECO:0000256" key="8">
    <source>
        <dbReference type="ARBA" id="ARBA00022801"/>
    </source>
</evidence>
<dbReference type="GO" id="GO:0005886">
    <property type="term" value="C:plasma membrane"/>
    <property type="evidence" value="ECO:0007669"/>
    <property type="project" value="UniProtKB-SubCell"/>
</dbReference>
<feature type="transmembrane region" description="Helical" evidence="12">
    <location>
        <begin position="12"/>
        <end position="36"/>
    </location>
</feature>
<dbReference type="PANTHER" id="PTHR43390:SF1">
    <property type="entry name" value="CHLOROPLAST PROCESSING PEPTIDASE"/>
    <property type="match status" value="1"/>
</dbReference>
<organism evidence="15 16">
    <name type="scientific">Bacillus cereus</name>
    <dbReference type="NCBI Taxonomy" id="1396"/>
    <lineage>
        <taxon>Bacteria</taxon>
        <taxon>Bacillati</taxon>
        <taxon>Bacillota</taxon>
        <taxon>Bacilli</taxon>
        <taxon>Bacillales</taxon>
        <taxon>Bacillaceae</taxon>
        <taxon>Bacillus</taxon>
        <taxon>Bacillus cereus group</taxon>
    </lineage>
</organism>
<comment type="similarity">
    <text evidence="3 13">Belongs to the peptidase S26 family.</text>
</comment>
<comment type="caution">
    <text evidence="15">The sequence shown here is derived from an EMBL/GenBank/DDBJ whole genome shotgun (WGS) entry which is preliminary data.</text>
</comment>
<dbReference type="InterPro" id="IPR019757">
    <property type="entry name" value="Pept_S26A_signal_pept_1_Lys-AS"/>
</dbReference>
<dbReference type="PROSITE" id="PS00501">
    <property type="entry name" value="SPASE_I_1"/>
    <property type="match status" value="1"/>
</dbReference>
<dbReference type="NCBIfam" id="TIGR02227">
    <property type="entry name" value="sigpep_I_bact"/>
    <property type="match status" value="1"/>
</dbReference>
<dbReference type="InterPro" id="IPR019758">
    <property type="entry name" value="Pept_S26A_signal_pept_1_CS"/>
</dbReference>
<feature type="active site" evidence="11">
    <location>
        <position position="40"/>
    </location>
</feature>
<feature type="domain" description="Peptidase S26" evidence="14">
    <location>
        <begin position="11"/>
        <end position="170"/>
    </location>
</feature>
<evidence type="ECO:0000256" key="12">
    <source>
        <dbReference type="RuleBase" id="RU003993"/>
    </source>
</evidence>
<dbReference type="PROSITE" id="PS00761">
    <property type="entry name" value="SPASE_I_3"/>
    <property type="match status" value="1"/>
</dbReference>
<dbReference type="InterPro" id="IPR000223">
    <property type="entry name" value="Pept_S26A_signal_pept_1"/>
</dbReference>
<keyword evidence="9 12" id="KW-1133">Transmembrane helix</keyword>
<evidence type="ECO:0000256" key="4">
    <source>
        <dbReference type="ARBA" id="ARBA00013208"/>
    </source>
</evidence>
<evidence type="ECO:0000313" key="16">
    <source>
        <dbReference type="Proteomes" id="UP000226357"/>
    </source>
</evidence>
<evidence type="ECO:0000256" key="9">
    <source>
        <dbReference type="ARBA" id="ARBA00022989"/>
    </source>
</evidence>
<accession>A0AA44TDE7</accession>
<evidence type="ECO:0000256" key="1">
    <source>
        <dbReference type="ARBA" id="ARBA00000677"/>
    </source>
</evidence>
<dbReference type="GO" id="GO:0009003">
    <property type="term" value="F:signal peptidase activity"/>
    <property type="evidence" value="ECO:0007669"/>
    <property type="project" value="UniProtKB-EC"/>
</dbReference>
<reference evidence="15 16" key="1">
    <citation type="submission" date="2017-09" db="EMBL/GenBank/DDBJ databases">
        <title>Large-scale bioinformatics analysis of Bacillus genomes uncovers conserved roles of natural products in bacterial physiology.</title>
        <authorList>
            <consortium name="Agbiome Team Llc"/>
            <person name="Bleich R.M."/>
            <person name="Grubbs K.J."/>
            <person name="Santa Maria K.C."/>
            <person name="Allen S.E."/>
            <person name="Farag S."/>
            <person name="Shank E.A."/>
            <person name="Bowers A."/>
        </authorList>
    </citation>
    <scope>NUCLEOTIDE SEQUENCE [LARGE SCALE GENOMIC DNA]</scope>
    <source>
        <strain evidence="15 16">AFS067272</strain>
    </source>
</reference>
<dbReference type="GO" id="GO:0004252">
    <property type="term" value="F:serine-type endopeptidase activity"/>
    <property type="evidence" value="ECO:0007669"/>
    <property type="project" value="InterPro"/>
</dbReference>
<evidence type="ECO:0000256" key="13">
    <source>
        <dbReference type="RuleBase" id="RU362042"/>
    </source>
</evidence>
<comment type="catalytic activity">
    <reaction evidence="1 12">
        <text>Cleavage of hydrophobic, N-terminal signal or leader sequences from secreted and periplasmic proteins.</text>
        <dbReference type="EC" id="3.4.21.89"/>
    </reaction>
</comment>
<dbReference type="RefSeq" id="WP_098523550.1">
    <property type="nucleotide sequence ID" value="NZ_NUYJ01000102.1"/>
</dbReference>
<dbReference type="EMBL" id="NVBO01000224">
    <property type="protein sequence ID" value="PFR98140.1"/>
    <property type="molecule type" value="Genomic_DNA"/>
</dbReference>
<comment type="subcellular location">
    <subcellularLocation>
        <location evidence="2">Cell membrane</location>
        <topology evidence="2">Single-pass type II membrane protein</topology>
    </subcellularLocation>
    <subcellularLocation>
        <location evidence="13">Membrane</location>
        <topology evidence="13">Single-pass type II membrane protein</topology>
    </subcellularLocation>
</comment>
<dbReference type="Proteomes" id="UP000226357">
    <property type="component" value="Unassembled WGS sequence"/>
</dbReference>
<keyword evidence="5" id="KW-1003">Cell membrane</keyword>
<evidence type="ECO:0000256" key="11">
    <source>
        <dbReference type="PIRSR" id="PIRSR600223-1"/>
    </source>
</evidence>
<dbReference type="CDD" id="cd06530">
    <property type="entry name" value="S26_SPase_I"/>
    <property type="match status" value="1"/>
</dbReference>
<keyword evidence="6 12" id="KW-0645">Protease</keyword>
<dbReference type="AlphaFoldDB" id="A0AA44TDE7"/>
<dbReference type="PANTHER" id="PTHR43390">
    <property type="entry name" value="SIGNAL PEPTIDASE I"/>
    <property type="match status" value="1"/>
</dbReference>
<evidence type="ECO:0000256" key="6">
    <source>
        <dbReference type="ARBA" id="ARBA00022670"/>
    </source>
</evidence>
<sequence length="180" mass="20709">MQESTKKEVYSWIKSIAFAVCIVFICREFIFTPVVVKGASMEPTFENKNRIVVSKTSTIERFDTIVFKAPDKDEQYIKRVIGIPGDSVEMKDDVLYINGNPYEEPYVKRNNNIELSRVTSDFTLMELTGNKRVPNGYYFVLGDNRLKSKDSRNFGFISTDSIVGEVKFQFYPLQEIGIPK</sequence>
<proteinExistence type="inferred from homology"/>
<protein>
    <recommendedName>
        <fullName evidence="4 12">Signal peptidase I</fullName>
        <ecNumber evidence="4 12">3.4.21.89</ecNumber>
    </recommendedName>
</protein>
<feature type="active site" evidence="11">
    <location>
        <position position="78"/>
    </location>
</feature>
<dbReference type="FunFam" id="2.10.109.10:FF:000008">
    <property type="entry name" value="Signal peptidase I"/>
    <property type="match status" value="1"/>
</dbReference>
<dbReference type="GO" id="GO:0006465">
    <property type="term" value="P:signal peptide processing"/>
    <property type="evidence" value="ECO:0007669"/>
    <property type="project" value="InterPro"/>
</dbReference>
<dbReference type="EC" id="3.4.21.89" evidence="4 12"/>
<evidence type="ECO:0000256" key="10">
    <source>
        <dbReference type="ARBA" id="ARBA00023136"/>
    </source>
</evidence>
<dbReference type="InterPro" id="IPR019756">
    <property type="entry name" value="Pept_S26A_signal_pept_1_Ser-AS"/>
</dbReference>
<keyword evidence="10 12" id="KW-0472">Membrane</keyword>
<dbReference type="SUPFAM" id="SSF51306">
    <property type="entry name" value="LexA/Signal peptidase"/>
    <property type="match status" value="1"/>
</dbReference>
<evidence type="ECO:0000256" key="7">
    <source>
        <dbReference type="ARBA" id="ARBA00022692"/>
    </source>
</evidence>
<dbReference type="Pfam" id="PF10502">
    <property type="entry name" value="Peptidase_S26"/>
    <property type="match status" value="1"/>
</dbReference>
<keyword evidence="7 12" id="KW-0812">Transmembrane</keyword>
<evidence type="ECO:0000256" key="3">
    <source>
        <dbReference type="ARBA" id="ARBA00009370"/>
    </source>
</evidence>